<reference evidence="1 2" key="1">
    <citation type="journal article" date="2015" name="Genome Announc.">
        <title>The 474-Kilobase-Pair Complete Genome Sequence of CeV-01B, a Virus Infecting Haptolina (Chrysochromulina) ericina (Prymnesiophyceae).</title>
        <authorList>
            <person name="Gallot-Lavallee L."/>
            <person name="Pagarete A."/>
            <person name="Legendre M."/>
            <person name="Santini S."/>
            <person name="Sandaa R.A."/>
            <person name="Himmelbauer H."/>
            <person name="Ogata H."/>
            <person name="Bratbak G."/>
            <person name="Claverie J.M."/>
        </authorList>
    </citation>
    <scope>NUCLEOTIDE SEQUENCE [LARGE SCALE GENOMIC DNA]</scope>
    <source>
        <strain evidence="1">CeV-01B</strain>
    </source>
</reference>
<name>A0A0N9QQL3_9VIRU</name>
<sequence>MNTIFTTDDPDNYVDKLNLDELFEKKQIHDLATTKNYNAILNRIHNKIKLTSRQQIDSHYCWFVIPEVMIGVPKYDIATCISYVIGKLQDNGFNVRYTHPNLLLISWQHWVPSYVRTEIQKKTGVTIDGYGNIVNNENENNKNEVPSITNNVIGNKNKNPIISILKNKETKPIDSYKPTGKLIYNNDLITALKNP</sequence>
<organism evidence="1 2">
    <name type="scientific">Chrysochromulina ericina virus CeV-01B</name>
    <dbReference type="NCBI Taxonomy" id="3070830"/>
    <lineage>
        <taxon>Viruses</taxon>
        <taxon>Varidnaviria</taxon>
        <taxon>Bamfordvirae</taxon>
        <taxon>Nucleocytoviricota</taxon>
        <taxon>Megaviricetes</taxon>
        <taxon>Imitervirales</taxon>
        <taxon>Mesomimiviridae</taxon>
        <taxon>Tethysvirus</taxon>
        <taxon>Tethysvirus raunefjordenense</taxon>
    </lineage>
</organism>
<dbReference type="Proteomes" id="UP000203826">
    <property type="component" value="Segment"/>
</dbReference>
<dbReference type="Pfam" id="PF19063">
    <property type="entry name" value="DUF5759"/>
    <property type="match status" value="1"/>
</dbReference>
<dbReference type="OrthoDB" id="33469at10239"/>
<protein>
    <submittedName>
        <fullName evidence="1">Uncharacterized protein</fullName>
    </submittedName>
</protein>
<dbReference type="KEGG" id="vg:26049078"/>
<dbReference type="EMBL" id="KT820662">
    <property type="protein sequence ID" value="ALH23117.1"/>
    <property type="molecule type" value="Genomic_DNA"/>
</dbReference>
<gene>
    <name evidence="1" type="ORF">ceV_211</name>
</gene>
<evidence type="ECO:0000313" key="1">
    <source>
        <dbReference type="EMBL" id="ALH23117.1"/>
    </source>
</evidence>
<dbReference type="InterPro" id="IPR043977">
    <property type="entry name" value="DUF5759"/>
</dbReference>
<proteinExistence type="predicted"/>
<evidence type="ECO:0000313" key="2">
    <source>
        <dbReference type="Proteomes" id="UP000203826"/>
    </source>
</evidence>
<accession>A0A0N9QQL3</accession>
<keyword evidence="2" id="KW-1185">Reference proteome</keyword>